<feature type="transmembrane region" description="Helical" evidence="6">
    <location>
        <begin position="375"/>
        <end position="399"/>
    </location>
</feature>
<feature type="transmembrane region" description="Helical" evidence="6">
    <location>
        <begin position="258"/>
        <end position="282"/>
    </location>
</feature>
<feature type="compositionally biased region" description="Basic residues" evidence="5">
    <location>
        <begin position="49"/>
        <end position="60"/>
    </location>
</feature>
<evidence type="ECO:0000313" key="7">
    <source>
        <dbReference type="EMBL" id="TWP48493.1"/>
    </source>
</evidence>
<dbReference type="EMBL" id="VOBR01000020">
    <property type="protein sequence ID" value="TWP48493.1"/>
    <property type="molecule type" value="Genomic_DNA"/>
</dbReference>
<feature type="transmembrane region" description="Helical" evidence="6">
    <location>
        <begin position="175"/>
        <end position="191"/>
    </location>
</feature>
<dbReference type="InterPro" id="IPR052951">
    <property type="entry name" value="Tellurite_res_ion_channel"/>
</dbReference>
<feature type="transmembrane region" description="Helical" evidence="6">
    <location>
        <begin position="134"/>
        <end position="154"/>
    </location>
</feature>
<gene>
    <name evidence="7" type="ORF">FKR81_28300</name>
</gene>
<feature type="transmembrane region" description="Helical" evidence="6">
    <location>
        <begin position="294"/>
        <end position="313"/>
    </location>
</feature>
<evidence type="ECO:0000256" key="6">
    <source>
        <dbReference type="SAM" id="Phobius"/>
    </source>
</evidence>
<name>A0A563EP86_9PSEU</name>
<feature type="transmembrane region" description="Helical" evidence="6">
    <location>
        <begin position="197"/>
        <end position="221"/>
    </location>
</feature>
<evidence type="ECO:0000256" key="4">
    <source>
        <dbReference type="ARBA" id="ARBA00023136"/>
    </source>
</evidence>
<dbReference type="Pfam" id="PF03595">
    <property type="entry name" value="SLAC1"/>
    <property type="match status" value="1"/>
</dbReference>
<feature type="region of interest" description="Disordered" evidence="5">
    <location>
        <begin position="1"/>
        <end position="79"/>
    </location>
</feature>
<keyword evidence="2 6" id="KW-0812">Transmembrane</keyword>
<keyword evidence="4 6" id="KW-0472">Membrane</keyword>
<dbReference type="Gene3D" id="1.50.10.150">
    <property type="entry name" value="Voltage-dependent anion channel"/>
    <property type="match status" value="1"/>
</dbReference>
<feature type="transmembrane region" description="Helical" evidence="6">
    <location>
        <begin position="99"/>
        <end position="122"/>
    </location>
</feature>
<evidence type="ECO:0000256" key="5">
    <source>
        <dbReference type="SAM" id="MobiDB-lite"/>
    </source>
</evidence>
<dbReference type="GO" id="GO:0046583">
    <property type="term" value="F:monoatomic cation efflux transmembrane transporter activity"/>
    <property type="evidence" value="ECO:0007669"/>
    <property type="project" value="TreeGrafter"/>
</dbReference>
<accession>A0A563EP86</accession>
<feature type="transmembrane region" description="Helical" evidence="6">
    <location>
        <begin position="233"/>
        <end position="252"/>
    </location>
</feature>
<evidence type="ECO:0000313" key="8">
    <source>
        <dbReference type="Proteomes" id="UP000316639"/>
    </source>
</evidence>
<feature type="transmembrane region" description="Helical" evidence="6">
    <location>
        <begin position="350"/>
        <end position="369"/>
    </location>
</feature>
<comment type="caution">
    <text evidence="7">The sequence shown here is derived from an EMBL/GenBank/DDBJ whole genome shotgun (WGS) entry which is preliminary data.</text>
</comment>
<sequence length="408" mass="43399">MGRHPDAERRAQEPAADDARAGGRRRGELGRPRRARHGGHREGRADRGHPRRRPLGRRTGARGDAGRTDRVPRAVPRRGGVVTLTATAAPTASTTSSSWALPISLFSIPLGLAGLGGAWTAAAQLLGATAAPAGLAYAAATVVWAAFTVAYVVGTIRHKTGSFHLDLRHPLLGPLTAYIPVIAILLVAYYAPDLGGAARWLVYAAVAALVINAAALVAHWLKAPLEQNAMHPGYFLPVTAGPFIAAIGVMSVGDTQVAIAFFGIGIFFWLLLGAVITSRLFFGSPLPLPFRPVLSILLSPPGTAGLAWFAIQHGQIDQLQVAVGGITLFMLLIQLFFVPDYLRLSFSAQHWVFTFPLAVVGNLGVRWSAALRFDGWQVVAWTVLGITTAAILAILAGTLRDLARRITR</sequence>
<keyword evidence="8" id="KW-1185">Reference proteome</keyword>
<comment type="subcellular location">
    <subcellularLocation>
        <location evidence="1">Membrane</location>
        <topology evidence="1">Multi-pass membrane protein</topology>
    </subcellularLocation>
</comment>
<reference evidence="7 8" key="1">
    <citation type="submission" date="2019-07" db="EMBL/GenBank/DDBJ databases">
        <title>Lentzea xizangensis sp. nov., isolated from Qinghai-Tibetan Plateau Soils.</title>
        <authorList>
            <person name="Huang J."/>
        </authorList>
    </citation>
    <scope>NUCLEOTIDE SEQUENCE [LARGE SCALE GENOMIC DNA]</scope>
    <source>
        <strain evidence="7 8">FXJ1.1311</strain>
    </source>
</reference>
<evidence type="ECO:0000256" key="3">
    <source>
        <dbReference type="ARBA" id="ARBA00022989"/>
    </source>
</evidence>
<feature type="compositionally biased region" description="Basic and acidic residues" evidence="5">
    <location>
        <begin position="1"/>
        <end position="31"/>
    </location>
</feature>
<dbReference type="GO" id="GO:0005886">
    <property type="term" value="C:plasma membrane"/>
    <property type="evidence" value="ECO:0007669"/>
    <property type="project" value="TreeGrafter"/>
</dbReference>
<feature type="transmembrane region" description="Helical" evidence="6">
    <location>
        <begin position="319"/>
        <end position="338"/>
    </location>
</feature>
<evidence type="ECO:0000256" key="1">
    <source>
        <dbReference type="ARBA" id="ARBA00004141"/>
    </source>
</evidence>
<organism evidence="7 8">
    <name type="scientific">Lentzea tibetensis</name>
    <dbReference type="NCBI Taxonomy" id="2591470"/>
    <lineage>
        <taxon>Bacteria</taxon>
        <taxon>Bacillati</taxon>
        <taxon>Actinomycetota</taxon>
        <taxon>Actinomycetes</taxon>
        <taxon>Pseudonocardiales</taxon>
        <taxon>Pseudonocardiaceae</taxon>
        <taxon>Lentzea</taxon>
    </lineage>
</organism>
<keyword evidence="3 6" id="KW-1133">Transmembrane helix</keyword>
<dbReference type="PANTHER" id="PTHR37955:SF1">
    <property type="entry name" value="DEP DOMAIN-CONTAINING PROTEIN"/>
    <property type="match status" value="1"/>
</dbReference>
<protein>
    <submittedName>
        <fullName evidence="7">TDT family transporter</fullName>
    </submittedName>
</protein>
<dbReference type="PANTHER" id="PTHR37955">
    <property type="entry name" value="TELLURITE RESISTANCE PROTEIN TEHA"/>
    <property type="match status" value="1"/>
</dbReference>
<dbReference type="OrthoDB" id="5017340at2"/>
<dbReference type="InterPro" id="IPR038665">
    <property type="entry name" value="Voltage-dep_anion_channel_sf"/>
</dbReference>
<dbReference type="InterPro" id="IPR004695">
    <property type="entry name" value="SLAC1/Mae1/Ssu1/TehA"/>
</dbReference>
<proteinExistence type="predicted"/>
<evidence type="ECO:0000256" key="2">
    <source>
        <dbReference type="ARBA" id="ARBA00022692"/>
    </source>
</evidence>
<dbReference type="AlphaFoldDB" id="A0A563EP86"/>
<dbReference type="Proteomes" id="UP000316639">
    <property type="component" value="Unassembled WGS sequence"/>
</dbReference>